<dbReference type="InterPro" id="IPR001660">
    <property type="entry name" value="SAM"/>
</dbReference>
<dbReference type="RefSeq" id="XP_030760646.1">
    <property type="nucleotide sequence ID" value="XM_030904786.1"/>
</dbReference>
<name>A0A6J2YAZ3_SITOR</name>
<evidence type="ECO:0000313" key="4">
    <source>
        <dbReference type="RefSeq" id="XP_030760646.1"/>
    </source>
</evidence>
<feature type="compositionally biased region" description="Low complexity" evidence="1">
    <location>
        <begin position="236"/>
        <end position="245"/>
    </location>
</feature>
<feature type="region of interest" description="Disordered" evidence="1">
    <location>
        <begin position="66"/>
        <end position="103"/>
    </location>
</feature>
<feature type="region of interest" description="Disordered" evidence="1">
    <location>
        <begin position="20"/>
        <end position="54"/>
    </location>
</feature>
<dbReference type="SUPFAM" id="SSF47769">
    <property type="entry name" value="SAM/Pointed domain"/>
    <property type="match status" value="1"/>
</dbReference>
<proteinExistence type="predicted"/>
<dbReference type="GO" id="GO:0035102">
    <property type="term" value="C:PRC1 complex"/>
    <property type="evidence" value="ECO:0007669"/>
    <property type="project" value="TreeGrafter"/>
</dbReference>
<dbReference type="CDD" id="cd09579">
    <property type="entry name" value="SAM_Samd7_11"/>
    <property type="match status" value="1"/>
</dbReference>
<dbReference type="GO" id="GO:0045892">
    <property type="term" value="P:negative regulation of DNA-templated transcription"/>
    <property type="evidence" value="ECO:0007669"/>
    <property type="project" value="TreeGrafter"/>
</dbReference>
<dbReference type="GeneID" id="115885775"/>
<dbReference type="GO" id="GO:0003682">
    <property type="term" value="F:chromatin binding"/>
    <property type="evidence" value="ECO:0007669"/>
    <property type="project" value="TreeGrafter"/>
</dbReference>
<dbReference type="PANTHER" id="PTHR12247">
    <property type="entry name" value="POLYCOMB GROUP PROTEIN"/>
    <property type="match status" value="1"/>
</dbReference>
<dbReference type="PANTHER" id="PTHR12247:SF138">
    <property type="entry name" value="POLYHOMEOTIC DISTAL, ISOFORM A-RELATED"/>
    <property type="match status" value="1"/>
</dbReference>
<evidence type="ECO:0000256" key="1">
    <source>
        <dbReference type="SAM" id="MobiDB-lite"/>
    </source>
</evidence>
<evidence type="ECO:0000259" key="2">
    <source>
        <dbReference type="PROSITE" id="PS50105"/>
    </source>
</evidence>
<feature type="region of interest" description="Disordered" evidence="1">
    <location>
        <begin position="235"/>
        <end position="286"/>
    </location>
</feature>
<gene>
    <name evidence="4 5" type="primary">LOC115885775</name>
</gene>
<evidence type="ECO:0000313" key="5">
    <source>
        <dbReference type="RefSeq" id="XP_030760647.1"/>
    </source>
</evidence>
<dbReference type="Gene3D" id="1.10.150.50">
    <property type="entry name" value="Transcription Factor, Ets-1"/>
    <property type="match status" value="1"/>
</dbReference>
<feature type="compositionally biased region" description="Polar residues" evidence="1">
    <location>
        <begin position="66"/>
        <end position="99"/>
    </location>
</feature>
<evidence type="ECO:0000313" key="3">
    <source>
        <dbReference type="Proteomes" id="UP000504635"/>
    </source>
</evidence>
<dbReference type="SMART" id="SM00454">
    <property type="entry name" value="SAM"/>
    <property type="match status" value="1"/>
</dbReference>
<dbReference type="RefSeq" id="XP_030760647.1">
    <property type="nucleotide sequence ID" value="XM_030904787.1"/>
</dbReference>
<feature type="domain" description="SAM" evidence="2">
    <location>
        <begin position="291"/>
        <end position="337"/>
    </location>
</feature>
<accession>A0A6J2YAZ3</accession>
<dbReference type="PROSITE" id="PS50105">
    <property type="entry name" value="SAM_DOMAIN"/>
    <property type="match status" value="1"/>
</dbReference>
<dbReference type="OrthoDB" id="6433810at2759"/>
<dbReference type="Pfam" id="PF07647">
    <property type="entry name" value="SAM_2"/>
    <property type="match status" value="1"/>
</dbReference>
<reference evidence="4 5" key="1">
    <citation type="submission" date="2025-04" db="UniProtKB">
        <authorList>
            <consortium name="RefSeq"/>
        </authorList>
    </citation>
    <scope>IDENTIFICATION</scope>
    <source>
        <tissue evidence="4 5">Gonads</tissue>
    </source>
</reference>
<dbReference type="Proteomes" id="UP000504635">
    <property type="component" value="Unplaced"/>
</dbReference>
<sequence>MDTESPVVWPAWCYTGNATSPTEKMDHSLAPSKTLRKKRIDKTSSNNNEMLTTSLSSTEYALHNNNNDIKNERLSPSTPDTFSQSRSGTPSSATHSDTSPALDYPLVGAMTGRNYSDFMRCLAAKYNHTNPNDFFSTTRNGFPPPVDPRFKSSVPSITFPTALLSNLNTTPTLKDADIANKKSDFASSLSPFSGAATAMFPPLIDMSTTQTLLAMVRTAKEAELQGLLKNVKRQDSASPLDLSSAAPPPKRARIKTPSLGSPCNAHPATSPSLQKRSESESPKLQEDISSWTVEDVANFVNGIDICSEYTQNFRDQSIDGSGLPLLTEEHLTNTMGMKLGPALKFRSILAKKLGACNVCLHCTHCHNSSNSSEMIAGNGGHTSDSGGVS</sequence>
<dbReference type="InterPro" id="IPR050548">
    <property type="entry name" value="PcG_chromatin_remod_factors"/>
</dbReference>
<feature type="compositionally biased region" description="Polar residues" evidence="1">
    <location>
        <begin position="43"/>
        <end position="54"/>
    </location>
</feature>
<dbReference type="AlphaFoldDB" id="A0A6J2YAZ3"/>
<dbReference type="GO" id="GO:0042393">
    <property type="term" value="F:histone binding"/>
    <property type="evidence" value="ECO:0007669"/>
    <property type="project" value="TreeGrafter"/>
</dbReference>
<organism evidence="3 5">
    <name type="scientific">Sitophilus oryzae</name>
    <name type="common">Rice weevil</name>
    <name type="synonym">Curculio oryzae</name>
    <dbReference type="NCBI Taxonomy" id="7048"/>
    <lineage>
        <taxon>Eukaryota</taxon>
        <taxon>Metazoa</taxon>
        <taxon>Ecdysozoa</taxon>
        <taxon>Arthropoda</taxon>
        <taxon>Hexapoda</taxon>
        <taxon>Insecta</taxon>
        <taxon>Pterygota</taxon>
        <taxon>Neoptera</taxon>
        <taxon>Endopterygota</taxon>
        <taxon>Coleoptera</taxon>
        <taxon>Polyphaga</taxon>
        <taxon>Cucujiformia</taxon>
        <taxon>Curculionidae</taxon>
        <taxon>Dryophthorinae</taxon>
        <taxon>Sitophilus</taxon>
    </lineage>
</organism>
<dbReference type="KEGG" id="soy:115885775"/>
<protein>
    <submittedName>
        <fullName evidence="4 5">Uncharacterized protein LOC115885775 isoform X1</fullName>
    </submittedName>
</protein>
<dbReference type="InterPro" id="IPR013761">
    <property type="entry name" value="SAM/pointed_sf"/>
</dbReference>
<feature type="compositionally biased region" description="Basic and acidic residues" evidence="1">
    <location>
        <begin position="275"/>
        <end position="286"/>
    </location>
</feature>
<keyword evidence="3" id="KW-1185">Reference proteome</keyword>